<accession>A0A8H6IJD8</accession>
<evidence type="ECO:0000313" key="3">
    <source>
        <dbReference type="Proteomes" id="UP000521943"/>
    </source>
</evidence>
<sequence length="94" mass="10490">MHFTIFAAVPVVLAVATFATAHPDKYGLSNDARDYIDDLNTREVLSPLSVRELLDELTDRLEQRDGMCMYCAKQNVKKGGTCKQHPNGGHTILR</sequence>
<name>A0A8H6IJD8_9AGAR</name>
<gene>
    <name evidence="2" type="ORF">DFP72DRAFT_1057900</name>
</gene>
<proteinExistence type="predicted"/>
<evidence type="ECO:0000313" key="2">
    <source>
        <dbReference type="EMBL" id="KAF6765297.1"/>
    </source>
</evidence>
<keyword evidence="1" id="KW-0732">Signal</keyword>
<dbReference type="Proteomes" id="UP000521943">
    <property type="component" value="Unassembled WGS sequence"/>
</dbReference>
<feature type="signal peptide" evidence="1">
    <location>
        <begin position="1"/>
        <end position="21"/>
    </location>
</feature>
<reference evidence="2 3" key="1">
    <citation type="submission" date="2020-07" db="EMBL/GenBank/DDBJ databases">
        <title>Comparative genomics of pyrophilous fungi reveals a link between fire events and developmental genes.</title>
        <authorList>
            <consortium name="DOE Joint Genome Institute"/>
            <person name="Steindorff A.S."/>
            <person name="Carver A."/>
            <person name="Calhoun S."/>
            <person name="Stillman K."/>
            <person name="Liu H."/>
            <person name="Lipzen A."/>
            <person name="Pangilinan J."/>
            <person name="Labutti K."/>
            <person name="Bruns T.D."/>
            <person name="Grigoriev I.V."/>
        </authorList>
    </citation>
    <scope>NUCLEOTIDE SEQUENCE [LARGE SCALE GENOMIC DNA]</scope>
    <source>
        <strain evidence="2 3">CBS 144469</strain>
    </source>
</reference>
<feature type="chain" id="PRO_5034172473" evidence="1">
    <location>
        <begin position="22"/>
        <end position="94"/>
    </location>
</feature>
<comment type="caution">
    <text evidence="2">The sequence shown here is derived from an EMBL/GenBank/DDBJ whole genome shotgun (WGS) entry which is preliminary data.</text>
</comment>
<dbReference type="AlphaFoldDB" id="A0A8H6IJD8"/>
<keyword evidence="3" id="KW-1185">Reference proteome</keyword>
<dbReference type="EMBL" id="JACGCI010000002">
    <property type="protein sequence ID" value="KAF6765297.1"/>
    <property type="molecule type" value="Genomic_DNA"/>
</dbReference>
<evidence type="ECO:0000256" key="1">
    <source>
        <dbReference type="SAM" id="SignalP"/>
    </source>
</evidence>
<organism evidence="2 3">
    <name type="scientific">Ephemerocybe angulata</name>
    <dbReference type="NCBI Taxonomy" id="980116"/>
    <lineage>
        <taxon>Eukaryota</taxon>
        <taxon>Fungi</taxon>
        <taxon>Dikarya</taxon>
        <taxon>Basidiomycota</taxon>
        <taxon>Agaricomycotina</taxon>
        <taxon>Agaricomycetes</taxon>
        <taxon>Agaricomycetidae</taxon>
        <taxon>Agaricales</taxon>
        <taxon>Agaricineae</taxon>
        <taxon>Psathyrellaceae</taxon>
        <taxon>Ephemerocybe</taxon>
    </lineage>
</organism>
<protein>
    <submittedName>
        <fullName evidence="2">Uncharacterized protein</fullName>
    </submittedName>
</protein>